<evidence type="ECO:0008006" key="8">
    <source>
        <dbReference type="Google" id="ProtNLM"/>
    </source>
</evidence>
<evidence type="ECO:0000259" key="5">
    <source>
        <dbReference type="Pfam" id="PF21543"/>
    </source>
</evidence>
<dbReference type="InterPro" id="IPR048588">
    <property type="entry name" value="CvfB_S1_2nd"/>
</dbReference>
<evidence type="ECO:0000259" key="3">
    <source>
        <dbReference type="Pfam" id="PF17783"/>
    </source>
</evidence>
<organism evidence="6 7">
    <name type="scientific">Ruoffia tabacinasalis</name>
    <dbReference type="NCBI Taxonomy" id="87458"/>
    <lineage>
        <taxon>Bacteria</taxon>
        <taxon>Bacillati</taxon>
        <taxon>Bacillota</taxon>
        <taxon>Bacilli</taxon>
        <taxon>Lactobacillales</taxon>
        <taxon>Aerococcaceae</taxon>
        <taxon>Ruoffia</taxon>
    </lineage>
</organism>
<evidence type="ECO:0000259" key="4">
    <source>
        <dbReference type="Pfam" id="PF21191"/>
    </source>
</evidence>
<dbReference type="Proteomes" id="UP000306420">
    <property type="component" value="Unassembled WGS sequence"/>
</dbReference>
<gene>
    <name evidence="6" type="ORF">FEZ33_01940</name>
</gene>
<dbReference type="AlphaFoldDB" id="A0A5R9EJL8"/>
<reference evidence="6 7" key="1">
    <citation type="submission" date="2019-05" db="EMBL/GenBank/DDBJ databases">
        <title>The metagenome of a microbial culture collection derived from dairy environment covers the genomic content of the human microbiome.</title>
        <authorList>
            <person name="Roder T."/>
            <person name="Wuthrich D."/>
            <person name="Sattari Z."/>
            <person name="Von Ah U."/>
            <person name="Bar C."/>
            <person name="Ronchi F."/>
            <person name="Macpherson A.J."/>
            <person name="Ganal-Vonarburg S.C."/>
            <person name="Bruggmann R."/>
            <person name="Vergeres G."/>
        </authorList>
    </citation>
    <scope>NUCLEOTIDE SEQUENCE [LARGE SCALE GENOMIC DNA]</scope>
    <source>
        <strain evidence="6 7">FAM 24227</strain>
    </source>
</reference>
<comment type="caution">
    <text evidence="6">The sequence shown here is derived from an EMBL/GenBank/DDBJ whole genome shotgun (WGS) entry which is preliminary data.</text>
</comment>
<proteinExistence type="inferred from homology"/>
<evidence type="ECO:0000313" key="7">
    <source>
        <dbReference type="Proteomes" id="UP000306420"/>
    </source>
</evidence>
<dbReference type="Pfam" id="PF13509">
    <property type="entry name" value="S1_2"/>
    <property type="match status" value="1"/>
</dbReference>
<evidence type="ECO:0000259" key="2">
    <source>
        <dbReference type="Pfam" id="PF13509"/>
    </source>
</evidence>
<dbReference type="EMBL" id="VBSP01000003">
    <property type="protein sequence ID" value="TLQ49174.1"/>
    <property type="molecule type" value="Genomic_DNA"/>
</dbReference>
<sequence>MVQFGEIIEAKIIDENDLNYFAQKDGITFTIPKDSTEETYENGEIVEGLIYQDKDETNILQVELPDIRPGYYGWGRVIQSIYSLGIFVDVGLINKDVVVSLDVLPEDNKKWPRHGDKLYLTYQVDNKDRFWGVLAQEEDFNKLKRKAPARMMNQEVSATVISNKGVGVQAISVEGFEIFVHESEMEHRLRVGEPVQLRIIHVHKDGTLNGSAKPRAFEALDDDSEMIYAVLSKTPDKFLPLHDKSDPEEIKNYLGLSKSQFKRAVGRLMKNGRVTQEKEKGIFLKD</sequence>
<dbReference type="PIRSF" id="PIRSF012524">
    <property type="entry name" value="YitL_S1"/>
    <property type="match status" value="1"/>
</dbReference>
<comment type="similarity">
    <text evidence="1">Belongs to the CvfB family.</text>
</comment>
<evidence type="ECO:0000313" key="6">
    <source>
        <dbReference type="EMBL" id="TLQ49174.1"/>
    </source>
</evidence>
<accession>A0A5R9EJL8</accession>
<dbReference type="Gene3D" id="2.40.50.330">
    <property type="match status" value="1"/>
</dbReference>
<dbReference type="Pfam" id="PF21543">
    <property type="entry name" value="CvfB_2nd"/>
    <property type="match status" value="1"/>
</dbReference>
<dbReference type="PANTHER" id="PTHR37296:SF1">
    <property type="entry name" value="CONSERVED VIRULENCE FACTOR B"/>
    <property type="match status" value="1"/>
</dbReference>
<dbReference type="Pfam" id="PF17783">
    <property type="entry name" value="WHD_CvfB"/>
    <property type="match status" value="1"/>
</dbReference>
<feature type="domain" description="Conserved virulence factor B first S1" evidence="2">
    <location>
        <begin position="5"/>
        <end position="56"/>
    </location>
</feature>
<dbReference type="RefSeq" id="WP_138403705.1">
    <property type="nucleotide sequence ID" value="NZ_VBSP01000003.1"/>
</dbReference>
<feature type="domain" description="Conserved virulence factor B-like winged helix" evidence="3">
    <location>
        <begin position="225"/>
        <end position="279"/>
    </location>
</feature>
<dbReference type="InterPro" id="IPR012340">
    <property type="entry name" value="NA-bd_OB-fold"/>
</dbReference>
<protein>
    <recommendedName>
        <fullName evidence="8">S1 motif domain-containing protein</fullName>
    </recommendedName>
</protein>
<dbReference type="PANTHER" id="PTHR37296">
    <property type="entry name" value="CONSERVED VIRULENCE FACTOR B"/>
    <property type="match status" value="1"/>
</dbReference>
<dbReference type="InterPro" id="IPR036388">
    <property type="entry name" value="WH-like_DNA-bd_sf"/>
</dbReference>
<dbReference type="InterPro" id="IPR040764">
    <property type="entry name" value="CvfB_WH"/>
</dbReference>
<dbReference type="Gene3D" id="2.40.50.140">
    <property type="entry name" value="Nucleic acid-binding proteins"/>
    <property type="match status" value="2"/>
</dbReference>
<feature type="domain" description="Conserved virulence factor B second S1" evidence="4">
    <location>
        <begin position="72"/>
        <end position="132"/>
    </location>
</feature>
<evidence type="ECO:0000256" key="1">
    <source>
        <dbReference type="PIRNR" id="PIRNR012524"/>
    </source>
</evidence>
<dbReference type="InterPro" id="IPR048587">
    <property type="entry name" value="CvfB_S1_3rd"/>
</dbReference>
<name>A0A5R9EJL8_9LACT</name>
<dbReference type="OrthoDB" id="9801597at2"/>
<dbReference type="InterPro" id="IPR039566">
    <property type="entry name" value="CvfB_S1_st"/>
</dbReference>
<dbReference type="InterPro" id="IPR014464">
    <property type="entry name" value="CvfB_fam"/>
</dbReference>
<dbReference type="Gene3D" id="1.10.10.10">
    <property type="entry name" value="Winged helix-like DNA-binding domain superfamily/Winged helix DNA-binding domain"/>
    <property type="match status" value="1"/>
</dbReference>
<feature type="domain" description="Conserved virulence factor B third S1" evidence="5">
    <location>
        <begin position="140"/>
        <end position="214"/>
    </location>
</feature>
<dbReference type="Pfam" id="PF21191">
    <property type="entry name" value="CvfB_1st"/>
    <property type="match status" value="1"/>
</dbReference>